<comment type="caution">
    <text evidence="2">The sequence shown here is derived from an EMBL/GenBank/DDBJ whole genome shotgun (WGS) entry which is preliminary data.</text>
</comment>
<reference evidence="2 3" key="1">
    <citation type="submission" date="2019-01" db="EMBL/GenBank/DDBJ databases">
        <title>Senegalimassilia sp. nov. KGMB04484 isolated human feces.</title>
        <authorList>
            <person name="Han K.-I."/>
            <person name="Kim J.-S."/>
            <person name="Lee K.C."/>
            <person name="Suh M.K."/>
            <person name="Eom M.K."/>
            <person name="Lee J.H."/>
            <person name="Park S.-H."/>
            <person name="Kang S.W."/>
            <person name="Park J.-E."/>
            <person name="Oh B.S."/>
            <person name="Yu S.Y."/>
            <person name="Choi S.-H."/>
            <person name="Lee D.H."/>
            <person name="Yoon H."/>
            <person name="Kim B.-Y."/>
            <person name="Lee J.H."/>
            <person name="Lee J.-S."/>
        </authorList>
    </citation>
    <scope>NUCLEOTIDE SEQUENCE [LARGE SCALE GENOMIC DNA]</scope>
    <source>
        <strain evidence="2 3">KGMB04484</strain>
    </source>
</reference>
<dbReference type="EMBL" id="SDPW01000001">
    <property type="protein sequence ID" value="RXZ53649.1"/>
    <property type="molecule type" value="Genomic_DNA"/>
</dbReference>
<dbReference type="OrthoDB" id="3193255at2"/>
<name>A0A4Q2JX75_9ACTN</name>
<dbReference type="AlphaFoldDB" id="A0A4Q2JX75"/>
<dbReference type="Proteomes" id="UP000293345">
    <property type="component" value="Unassembled WGS sequence"/>
</dbReference>
<gene>
    <name evidence="2" type="ORF">ET524_03425</name>
</gene>
<keyword evidence="3" id="KW-1185">Reference proteome</keyword>
<organism evidence="2 3">
    <name type="scientific">Senegalimassilia faecalis</name>
    <dbReference type="NCBI Taxonomy" id="2509433"/>
    <lineage>
        <taxon>Bacteria</taxon>
        <taxon>Bacillati</taxon>
        <taxon>Actinomycetota</taxon>
        <taxon>Coriobacteriia</taxon>
        <taxon>Coriobacteriales</taxon>
        <taxon>Coriobacteriaceae</taxon>
        <taxon>Senegalimassilia</taxon>
    </lineage>
</organism>
<evidence type="ECO:0000256" key="1">
    <source>
        <dbReference type="SAM" id="MobiDB-lite"/>
    </source>
</evidence>
<evidence type="ECO:0000313" key="2">
    <source>
        <dbReference type="EMBL" id="RXZ53649.1"/>
    </source>
</evidence>
<feature type="region of interest" description="Disordered" evidence="1">
    <location>
        <begin position="1"/>
        <end position="70"/>
    </location>
</feature>
<sequence>MAKYYTLKPQVTPLPKADDAKDSAAKTAKDGEQPKDDPFIRAEAEDDDGYDPYSDRPPTPEPQFQANPWD</sequence>
<proteinExistence type="predicted"/>
<dbReference type="RefSeq" id="WP_129423347.1">
    <property type="nucleotide sequence ID" value="NZ_SDPW01000001.1"/>
</dbReference>
<accession>A0A4Q2JX75</accession>
<protein>
    <submittedName>
        <fullName evidence="2">Uncharacterized protein</fullName>
    </submittedName>
</protein>
<feature type="compositionally biased region" description="Basic and acidic residues" evidence="1">
    <location>
        <begin position="16"/>
        <end position="43"/>
    </location>
</feature>
<evidence type="ECO:0000313" key="3">
    <source>
        <dbReference type="Proteomes" id="UP000293345"/>
    </source>
</evidence>